<sequence>MAAAGLPDQARLAFRGRADASLDELLPRCTIKRRAEDFVVDEVDEDGQRASEAMTRAPEATLKPALEDLAAKLDSRQQQPAAEANESDGEDALATLGEATLDALRAFDAAAKDQVLRDGVGASPISVALPDGGNRLNLRLALETGFPWTRVRLESGVVEADLRLKPLATILFAEDVERLQRFGRTRGNKATATIEAPADKDARRAVHTTLAAAFRACETKTLDGGTISARWRGGRKRRRDGPRWPLVVRCVLEKRNAEAFAVIRAAGRRLGLPAGALATAGVKDRRAVTRQFLTVDLGKSRDATACRVLARVVADGGGLRVDDATLWPLSVTERALNAGRLRGNAFRLRVVSDDARDQSLKRFAAAPRCLNVFGPQRVGRDDAQEGTPPATWKIGRALLQGDAAEAFRVVCASALSDFATNENLRDVVQGISTDNFARAAAKKLSNALPRSSPARDVAQAYVRTGDAAKAIKAAPHAARTMWAHAYQAFLFNQGAAAACGAGDVPAALPLIGSAVDAPDESTPAGRAMRAQLRADGLDSESFRRLGVKGATREAVVTAGAFSFAHVEDGFTLDFELPSGAYATTLLRELFVEVVAATGVEESS</sequence>
<dbReference type="EMBL" id="CAKKNE010000004">
    <property type="protein sequence ID" value="CAH0373951.1"/>
    <property type="molecule type" value="Genomic_DNA"/>
</dbReference>
<organism evidence="1 2">
    <name type="scientific">Pelagomonas calceolata</name>
    <dbReference type="NCBI Taxonomy" id="35677"/>
    <lineage>
        <taxon>Eukaryota</taxon>
        <taxon>Sar</taxon>
        <taxon>Stramenopiles</taxon>
        <taxon>Ochrophyta</taxon>
        <taxon>Pelagophyceae</taxon>
        <taxon>Pelagomonadales</taxon>
        <taxon>Pelagomonadaceae</taxon>
        <taxon>Pelagomonas</taxon>
    </lineage>
</organism>
<dbReference type="PROSITE" id="PS01268">
    <property type="entry name" value="UPF0024"/>
    <property type="match status" value="1"/>
</dbReference>
<evidence type="ECO:0000313" key="2">
    <source>
        <dbReference type="Proteomes" id="UP000789595"/>
    </source>
</evidence>
<gene>
    <name evidence="1" type="ORF">PECAL_4P12020</name>
</gene>
<dbReference type="Gene3D" id="3.30.2350.20">
    <property type="entry name" value="TruD, catalytic domain"/>
    <property type="match status" value="2"/>
</dbReference>
<dbReference type="GO" id="GO:0009982">
    <property type="term" value="F:pseudouridine synthase activity"/>
    <property type="evidence" value="ECO:0007669"/>
    <property type="project" value="InterPro"/>
</dbReference>
<reference evidence="1" key="1">
    <citation type="submission" date="2021-11" db="EMBL/GenBank/DDBJ databases">
        <authorList>
            <consortium name="Genoscope - CEA"/>
            <person name="William W."/>
        </authorList>
    </citation>
    <scope>NUCLEOTIDE SEQUENCE</scope>
</reference>
<dbReference type="InterPro" id="IPR020119">
    <property type="entry name" value="PsdUridine_synth_TruD_CS"/>
</dbReference>
<comment type="caution">
    <text evidence="1">The sequence shown here is derived from an EMBL/GenBank/DDBJ whole genome shotgun (WGS) entry which is preliminary data.</text>
</comment>
<protein>
    <recommendedName>
        <fullName evidence="3">TRUD domain-containing protein</fullName>
    </recommendedName>
</protein>
<dbReference type="Pfam" id="PF01142">
    <property type="entry name" value="TruD"/>
    <property type="match status" value="2"/>
</dbReference>
<proteinExistence type="predicted"/>
<accession>A0A8J2SSN1</accession>
<evidence type="ECO:0008006" key="3">
    <source>
        <dbReference type="Google" id="ProtNLM"/>
    </source>
</evidence>
<dbReference type="PANTHER" id="PTHR13326:SF21">
    <property type="entry name" value="PSEUDOURIDYLATE SYNTHASE PUS7L"/>
    <property type="match status" value="1"/>
</dbReference>
<keyword evidence="2" id="KW-1185">Reference proteome</keyword>
<evidence type="ECO:0000313" key="1">
    <source>
        <dbReference type="EMBL" id="CAH0373951.1"/>
    </source>
</evidence>
<dbReference type="GO" id="GO:0003723">
    <property type="term" value="F:RNA binding"/>
    <property type="evidence" value="ECO:0007669"/>
    <property type="project" value="InterPro"/>
</dbReference>
<dbReference type="InterPro" id="IPR001656">
    <property type="entry name" value="PsdUridine_synth_TruD"/>
</dbReference>
<name>A0A8J2SSN1_9STRA</name>
<dbReference type="InterPro" id="IPR020103">
    <property type="entry name" value="PsdUridine_synth_cat_dom_sf"/>
</dbReference>
<dbReference type="GO" id="GO:0001522">
    <property type="term" value="P:pseudouridine synthesis"/>
    <property type="evidence" value="ECO:0007669"/>
    <property type="project" value="InterPro"/>
</dbReference>
<dbReference type="Proteomes" id="UP000789595">
    <property type="component" value="Unassembled WGS sequence"/>
</dbReference>
<dbReference type="GO" id="GO:0005634">
    <property type="term" value="C:nucleus"/>
    <property type="evidence" value="ECO:0007669"/>
    <property type="project" value="TreeGrafter"/>
</dbReference>
<dbReference type="PIRSF" id="PIRSF037016">
    <property type="entry name" value="Pseudouridin_synth_euk_prd"/>
    <property type="match status" value="1"/>
</dbReference>
<dbReference type="AlphaFoldDB" id="A0A8J2SSN1"/>
<dbReference type="SUPFAM" id="SSF55120">
    <property type="entry name" value="Pseudouridine synthase"/>
    <property type="match status" value="1"/>
</dbReference>
<dbReference type="OrthoDB" id="447290at2759"/>
<dbReference type="InterPro" id="IPR042214">
    <property type="entry name" value="TruD_catalytic"/>
</dbReference>
<dbReference type="PANTHER" id="PTHR13326">
    <property type="entry name" value="TRNA PSEUDOURIDINE SYNTHASE D"/>
    <property type="match status" value="1"/>
</dbReference>